<dbReference type="AlphaFoldDB" id="A0A1M6M049"/>
<keyword evidence="3" id="KW-0411">Iron-sulfur</keyword>
<dbReference type="PANTHER" id="PTHR43312">
    <property type="entry name" value="D-THREO-ALDOSE 1-DEHYDROGENASE"/>
    <property type="match status" value="1"/>
</dbReference>
<organism evidence="5 6">
    <name type="scientific">Paramaledivibacter caminithermalis (strain DSM 15212 / CIP 107654 / DViRD3)</name>
    <name type="common">Clostridium caminithermale</name>
    <dbReference type="NCBI Taxonomy" id="1121301"/>
    <lineage>
        <taxon>Bacteria</taxon>
        <taxon>Bacillati</taxon>
        <taxon>Bacillota</taxon>
        <taxon>Clostridia</taxon>
        <taxon>Peptostreptococcales</taxon>
        <taxon>Caminicellaceae</taxon>
        <taxon>Paramaledivibacter</taxon>
    </lineage>
</organism>
<dbReference type="InterPro" id="IPR017900">
    <property type="entry name" value="4Fe4S_Fe_S_CS"/>
</dbReference>
<evidence type="ECO:0000313" key="5">
    <source>
        <dbReference type="EMBL" id="SHJ76633.1"/>
    </source>
</evidence>
<evidence type="ECO:0000259" key="4">
    <source>
        <dbReference type="PROSITE" id="PS51379"/>
    </source>
</evidence>
<dbReference type="GO" id="GO:0051536">
    <property type="term" value="F:iron-sulfur cluster binding"/>
    <property type="evidence" value="ECO:0007669"/>
    <property type="project" value="UniProtKB-KW"/>
</dbReference>
<evidence type="ECO:0000313" key="6">
    <source>
        <dbReference type="Proteomes" id="UP000184465"/>
    </source>
</evidence>
<dbReference type="Pfam" id="PF00248">
    <property type="entry name" value="Aldo_ket_red"/>
    <property type="match status" value="1"/>
</dbReference>
<keyword evidence="2" id="KW-0408">Iron</keyword>
<accession>A0A1M6M049</accession>
<evidence type="ECO:0000256" key="3">
    <source>
        <dbReference type="ARBA" id="ARBA00023014"/>
    </source>
</evidence>
<dbReference type="InterPro" id="IPR036812">
    <property type="entry name" value="NAD(P)_OxRdtase_dom_sf"/>
</dbReference>
<gene>
    <name evidence="5" type="ORF">SAMN02745912_00997</name>
</gene>
<keyword evidence="1" id="KW-0479">Metal-binding</keyword>
<dbReference type="RefSeq" id="WP_073147577.1">
    <property type="nucleotide sequence ID" value="NZ_FRAG01000008.1"/>
</dbReference>
<evidence type="ECO:0000256" key="1">
    <source>
        <dbReference type="ARBA" id="ARBA00022723"/>
    </source>
</evidence>
<dbReference type="PROSITE" id="PS00198">
    <property type="entry name" value="4FE4S_FER_1"/>
    <property type="match status" value="1"/>
</dbReference>
<feature type="domain" description="4Fe-4S ferredoxin-type" evidence="4">
    <location>
        <begin position="339"/>
        <end position="367"/>
    </location>
</feature>
<dbReference type="STRING" id="1121301.SAMN02745912_00997"/>
<dbReference type="CDD" id="cd19096">
    <property type="entry name" value="AKR_Fe-S_oxidoreductase"/>
    <property type="match status" value="1"/>
</dbReference>
<dbReference type="PANTHER" id="PTHR43312:SF2">
    <property type="entry name" value="OXIDOREDUCTASE"/>
    <property type="match status" value="1"/>
</dbReference>
<dbReference type="SUPFAM" id="SSF51430">
    <property type="entry name" value="NAD(P)-linked oxidoreductase"/>
    <property type="match status" value="1"/>
</dbReference>
<dbReference type="EMBL" id="FRAG01000008">
    <property type="protein sequence ID" value="SHJ76633.1"/>
    <property type="molecule type" value="Genomic_DNA"/>
</dbReference>
<sequence>MEYRKFGKEDFNTSLLGFGTMRLPVVNGKNSQIDEEKAINLLRYAIDNGVNYIDSAYIYHDGNSEVVVGKALKGGYRDKVKVATKLPVWLAKTYDDFEKLLDEQMSRLDVDCIDVFLLHSLNKKTWDKIKKMDVLKFLDKAKESGKIKYAGFSIHDEFETFKEIIDSYDWSMCLIQLNYLDTDIQAGLKGLKYAGEKGVAVAIMEPLKGGLLANPSEDIKELWNTAENKRKPVEWSFKWLANFPEVKVILSGMNDISHIKENIEIVSNCQPDSLTEDELKLIEKVKNKYYEKIKVNCTKCQYCMPCPVGVDIPQNFTYYNNASIYGDLKNVAYNYQNTFNKKLRASNCIGCRKCEEKCPQGIKISEALKEVDQVLSSVKDFSGMQWRVID</sequence>
<dbReference type="OrthoDB" id="9773828at2"/>
<dbReference type="Proteomes" id="UP000184465">
    <property type="component" value="Unassembled WGS sequence"/>
</dbReference>
<dbReference type="Gene3D" id="3.20.20.100">
    <property type="entry name" value="NADP-dependent oxidoreductase domain"/>
    <property type="match status" value="1"/>
</dbReference>
<dbReference type="SUPFAM" id="SSF46548">
    <property type="entry name" value="alpha-helical ferredoxin"/>
    <property type="match status" value="1"/>
</dbReference>
<name>A0A1M6M049_PARC5</name>
<reference evidence="5 6" key="1">
    <citation type="submission" date="2016-11" db="EMBL/GenBank/DDBJ databases">
        <authorList>
            <person name="Jaros S."/>
            <person name="Januszkiewicz K."/>
            <person name="Wedrychowicz H."/>
        </authorList>
    </citation>
    <scope>NUCLEOTIDE SEQUENCE [LARGE SCALE GENOMIC DNA]</scope>
    <source>
        <strain evidence="5 6">DSM 15212</strain>
    </source>
</reference>
<dbReference type="GO" id="GO:0046872">
    <property type="term" value="F:metal ion binding"/>
    <property type="evidence" value="ECO:0007669"/>
    <property type="project" value="UniProtKB-KW"/>
</dbReference>
<dbReference type="InterPro" id="IPR053135">
    <property type="entry name" value="AKR2_Oxidoreductase"/>
</dbReference>
<evidence type="ECO:0000256" key="2">
    <source>
        <dbReference type="ARBA" id="ARBA00023004"/>
    </source>
</evidence>
<proteinExistence type="predicted"/>
<dbReference type="Pfam" id="PF13187">
    <property type="entry name" value="Fer4_9"/>
    <property type="match status" value="1"/>
</dbReference>
<dbReference type="InterPro" id="IPR023210">
    <property type="entry name" value="NADP_OxRdtase_dom"/>
</dbReference>
<dbReference type="PROSITE" id="PS51379">
    <property type="entry name" value="4FE4S_FER_2"/>
    <property type="match status" value="1"/>
</dbReference>
<keyword evidence="6" id="KW-1185">Reference proteome</keyword>
<protein>
    <recommendedName>
        <fullName evidence="4">4Fe-4S ferredoxin-type domain-containing protein</fullName>
    </recommendedName>
</protein>
<dbReference type="InterPro" id="IPR017896">
    <property type="entry name" value="4Fe4S_Fe-S-bd"/>
</dbReference>